<feature type="transmembrane region" description="Helical" evidence="3">
    <location>
        <begin position="348"/>
        <end position="368"/>
    </location>
</feature>
<dbReference type="GO" id="GO:0005886">
    <property type="term" value="C:plasma membrane"/>
    <property type="evidence" value="ECO:0007669"/>
    <property type="project" value="UniProtKB-SubCell"/>
</dbReference>
<dbReference type="SUPFAM" id="SSF103473">
    <property type="entry name" value="MFS general substrate transporter"/>
    <property type="match status" value="1"/>
</dbReference>
<dbReference type="PANTHER" id="PTHR43702:SF12">
    <property type="entry name" value="N-ACETYL GLUCOSAMINE TRANSPORTER NAGP"/>
    <property type="match status" value="1"/>
</dbReference>
<gene>
    <name evidence="5" type="primary">fucP_12</name>
    <name evidence="5" type="ORF">SDC9_55283</name>
</gene>
<feature type="transmembrane region" description="Helical" evidence="3">
    <location>
        <begin position="262"/>
        <end position="281"/>
    </location>
</feature>
<protein>
    <submittedName>
        <fullName evidence="5">L-fucose-proton symporter</fullName>
    </submittedName>
</protein>
<feature type="transmembrane region" description="Helical" evidence="3">
    <location>
        <begin position="139"/>
        <end position="161"/>
    </location>
</feature>
<dbReference type="InterPro" id="IPR011701">
    <property type="entry name" value="MFS"/>
</dbReference>
<dbReference type="EMBL" id="VSSQ01001513">
    <property type="protein sequence ID" value="MPM08967.1"/>
    <property type="molecule type" value="Genomic_DNA"/>
</dbReference>
<proteinExistence type="predicted"/>
<evidence type="ECO:0000259" key="4">
    <source>
        <dbReference type="PROSITE" id="PS50850"/>
    </source>
</evidence>
<feature type="transmembrane region" description="Helical" evidence="3">
    <location>
        <begin position="12"/>
        <end position="36"/>
    </location>
</feature>
<dbReference type="AlphaFoldDB" id="A0A644WZ31"/>
<dbReference type="PROSITE" id="PS50850">
    <property type="entry name" value="MFS"/>
    <property type="match status" value="1"/>
</dbReference>
<comment type="subcellular location">
    <subcellularLocation>
        <location evidence="1">Cell inner membrane</location>
        <topology evidence="1">Multi-pass membrane protein</topology>
    </subcellularLocation>
</comment>
<evidence type="ECO:0000256" key="1">
    <source>
        <dbReference type="ARBA" id="ARBA00004429"/>
    </source>
</evidence>
<dbReference type="InterPro" id="IPR050375">
    <property type="entry name" value="MFS_TsgA-like"/>
</dbReference>
<keyword evidence="3" id="KW-0472">Membrane</keyword>
<evidence type="ECO:0000256" key="3">
    <source>
        <dbReference type="SAM" id="Phobius"/>
    </source>
</evidence>
<keyword evidence="3" id="KW-1133">Transmembrane helix</keyword>
<keyword evidence="2" id="KW-1003">Cell membrane</keyword>
<organism evidence="5">
    <name type="scientific">bioreactor metagenome</name>
    <dbReference type="NCBI Taxonomy" id="1076179"/>
    <lineage>
        <taxon>unclassified sequences</taxon>
        <taxon>metagenomes</taxon>
        <taxon>ecological metagenomes</taxon>
    </lineage>
</organism>
<feature type="transmembrane region" description="Helical" evidence="3">
    <location>
        <begin position="76"/>
        <end position="93"/>
    </location>
</feature>
<dbReference type="InterPro" id="IPR020846">
    <property type="entry name" value="MFS_dom"/>
</dbReference>
<name>A0A644WZ31_9ZZZZ</name>
<reference evidence="5" key="1">
    <citation type="submission" date="2019-08" db="EMBL/GenBank/DDBJ databases">
        <authorList>
            <person name="Kucharzyk K."/>
            <person name="Murdoch R.W."/>
            <person name="Higgins S."/>
            <person name="Loffler F."/>
        </authorList>
    </citation>
    <scope>NUCLEOTIDE SEQUENCE</scope>
</reference>
<feature type="transmembrane region" description="Helical" evidence="3">
    <location>
        <begin position="290"/>
        <end position="308"/>
    </location>
</feature>
<feature type="transmembrane region" description="Helical" evidence="3">
    <location>
        <begin position="173"/>
        <end position="191"/>
    </location>
</feature>
<feature type="transmembrane region" description="Helical" evidence="3">
    <location>
        <begin position="48"/>
        <end position="69"/>
    </location>
</feature>
<accession>A0A644WZ31</accession>
<feature type="transmembrane region" description="Helical" evidence="3">
    <location>
        <begin position="314"/>
        <end position="336"/>
    </location>
</feature>
<feature type="transmembrane region" description="Helical" evidence="3">
    <location>
        <begin position="223"/>
        <end position="242"/>
    </location>
</feature>
<feature type="transmembrane region" description="Helical" evidence="3">
    <location>
        <begin position="99"/>
        <end position="118"/>
    </location>
</feature>
<dbReference type="GO" id="GO:0022857">
    <property type="term" value="F:transmembrane transporter activity"/>
    <property type="evidence" value="ECO:0007669"/>
    <property type="project" value="InterPro"/>
</dbReference>
<evidence type="ECO:0000313" key="5">
    <source>
        <dbReference type="EMBL" id="MPM08967.1"/>
    </source>
</evidence>
<dbReference type="Gene3D" id="1.20.1250.20">
    <property type="entry name" value="MFS general substrate transporter like domains"/>
    <property type="match status" value="2"/>
</dbReference>
<feature type="domain" description="Major facilitator superfamily (MFS) profile" evidence="4">
    <location>
        <begin position="11"/>
        <end position="398"/>
    </location>
</feature>
<comment type="caution">
    <text evidence="5">The sequence shown here is derived from an EMBL/GenBank/DDBJ whole genome shotgun (WGS) entry which is preliminary data.</text>
</comment>
<sequence length="402" mass="43403">MKVDKKNIIVPLLLVGSMNAILGFALGVNAFFIPFVKQAFHVTTAMSYLIMLATFSAYLVFGGVAGNILKKAGYKGGMVIALILMAVGFLIIVPSAKTVNFSLFLLALFINGLGQALLTGAYSTYVSIIGSPESAASRISFMGICAKIFYAAASFILAVFMDLSNVRITDIITPFYIIAAVMSVMGIIYYFSPLPEVKAIGEETETGEIQNSYSSTKTSVWQFPHLLLGVVAIFFTVGVEYLALGTINDYANILGLSSPHNYVWFVSFAMIVGYLVGMIFIPKYISQTQALLASTILGIIVSITILILPSTISIYLIPLLGLANALLWPAIWPLAIADLGKFTKSGSALLVTGIVGAGIIPLIFGYFAQHFSYQMAYAIGLPAYLFIMYYALWGSKIRTKQA</sequence>
<evidence type="ECO:0000256" key="2">
    <source>
        <dbReference type="ARBA" id="ARBA00022475"/>
    </source>
</evidence>
<dbReference type="Pfam" id="PF07690">
    <property type="entry name" value="MFS_1"/>
    <property type="match status" value="1"/>
</dbReference>
<dbReference type="InterPro" id="IPR036259">
    <property type="entry name" value="MFS_trans_sf"/>
</dbReference>
<dbReference type="PANTHER" id="PTHR43702">
    <property type="entry name" value="L-FUCOSE-PROTON SYMPORTER"/>
    <property type="match status" value="1"/>
</dbReference>
<keyword evidence="3" id="KW-0812">Transmembrane</keyword>
<feature type="transmembrane region" description="Helical" evidence="3">
    <location>
        <begin position="374"/>
        <end position="393"/>
    </location>
</feature>